<dbReference type="InterPro" id="IPR020472">
    <property type="entry name" value="WD40_PAC1"/>
</dbReference>
<dbReference type="SMART" id="SM00320">
    <property type="entry name" value="WD40"/>
    <property type="match status" value="14"/>
</dbReference>
<gene>
    <name evidence="6" type="ORF">CK510_03340</name>
</gene>
<dbReference type="InterPro" id="IPR027417">
    <property type="entry name" value="P-loop_NTPase"/>
</dbReference>
<feature type="repeat" description="WD" evidence="3">
    <location>
        <begin position="1220"/>
        <end position="1252"/>
    </location>
</feature>
<feature type="coiled-coil region" evidence="4">
    <location>
        <begin position="607"/>
        <end position="648"/>
    </location>
</feature>
<dbReference type="GO" id="GO:0030621">
    <property type="term" value="F:U4 snRNA binding"/>
    <property type="evidence" value="ECO:0007669"/>
    <property type="project" value="TreeGrafter"/>
</dbReference>
<evidence type="ECO:0000256" key="1">
    <source>
        <dbReference type="ARBA" id="ARBA00022574"/>
    </source>
</evidence>
<evidence type="ECO:0000256" key="2">
    <source>
        <dbReference type="ARBA" id="ARBA00022737"/>
    </source>
</evidence>
<accession>A0A2A2TP28</accession>
<dbReference type="GO" id="GO:0017070">
    <property type="term" value="F:U6 snRNA binding"/>
    <property type="evidence" value="ECO:0007669"/>
    <property type="project" value="TreeGrafter"/>
</dbReference>
<dbReference type="InterPro" id="IPR011990">
    <property type="entry name" value="TPR-like_helical_dom_sf"/>
</dbReference>
<feature type="repeat" description="WD" evidence="3">
    <location>
        <begin position="1138"/>
        <end position="1170"/>
    </location>
</feature>
<sequence length="1410" mass="157630">HLEHRQRWQQAKSYFQKCLDVFEQAQRPDLMAQIIGLLAEVLQHLKEWGELQIVADKSEKLHHTHGTHFQLACDFGFLAIVAISRQNWAQASQLARVALWQLYEAKESQHSQPNLFPLLMGQIYRLTLAKALRNLGDDGSHSLREYSTIAGEQLELASQELKLSLDNSDFNYDVYRYIYLMRWLRTLYFESGLYLEAFIIRQKRRSVEQQYGLRAFIGAGRLQPQKHPQTPVFSSPFNSPNGTVALEITASGRQRDIQNLIGRVSRADHKLTIIHGPSGVGKSSTVTAGLVPALQQRTIGDQIAVPVVLQIYTDWVRELGKALGNALASTKPLAIRKAGLDGNLLPFPATPITIDGVLDLLQENARNSIITVLIFDQIEEFFSGCSQVQLQEFDRFLCDCLNVAFVKVIFSVREDYLHRLLEFKQLSALEPINYNLLDKNVRYQLNNFSREDAKAVIQELTERSQYHLEPALIDALVEDLSAELGEVRPIELQVVGAQLQDERILSLRKYQQFRPNKLIERYLKELIRDCGEENERAALLVLYLLTDETKKRPFKTRAELATELAELENVEKLELVLEILVRSGLVVLFPEVPERYQLIHDYLVDLIRVLQQDELSLQEQVKKLRQQVQQSELEISRLNSELRHNKQAKHQDNQPQTGSDLLGELKELRKRDEVSRVERDRLHAEIEQQKLQAELIETEKQRKNQTRVNRILKNALVASSLGMLILTASIGMAFYQGRKAVIAASEAASASSEALFALGKDIDSLREGLRAAKKLDKAIFPDAQTQQLVKTALYQATYGMRVREINRLEGHTSDINSVAISPDNLIIASASSDGTVNLWEKNGKKLHSLKGHSRRVNSVAFSPDSTMLVSGSSDGTVRFWTRDGKALKTIISGQQLVNSVAWSANGQIIASGGFDSTVRLWNRDGKLLTTLTGHTNSVTSVAFSPDGNIIASSSSDTTVKLWSLDGKLLTTLPGSGKGNTVFSVAWSPNGDMLATGSWDKRVKLWSRNGKLLKTFDGHKGVVANVAFSPDGNAIASASWDRTVKLWNLDGKVLEMLKGHSDWVSSVSFSPDGQMLASASRDTNIKLWRWKYIPLKSIQAHSKSVSKLSYSLKGDLFASASEDNTVKIWNRDGKLQHDLIGHKKEVWDASFSPDGQILATASEDETVKLWNRDGKLIKTLEGHDGAVLSVDWSPNGEILATASADKTVKLWNRDGKLIVTLLGHEDVVNWVSFSPDGNLIASASDDKTVKIWNKEGKLIRNLPGHSRSVFAVAWSNDGKVLASASIDTTVRLWTPEGKQFKPLYGNGESFKSVSFSPDGKIIATLSEDKIKLWNRESKLELAINAENDTFASFTFTPDGKTLVTGSSSGKVIFRDLADTEIDKLLGKGCELLQDYLQNNTKVAESDRTLCN</sequence>
<feature type="domain" description="Novel STAND NTPase 1" evidence="5">
    <location>
        <begin position="252"/>
        <end position="612"/>
    </location>
</feature>
<dbReference type="PROSITE" id="PS00678">
    <property type="entry name" value="WD_REPEATS_1"/>
    <property type="match status" value="1"/>
</dbReference>
<keyword evidence="2" id="KW-0677">Repeat</keyword>
<feature type="repeat" description="WD" evidence="3">
    <location>
        <begin position="890"/>
        <end position="922"/>
    </location>
</feature>
<dbReference type="EMBL" id="NTFS01000020">
    <property type="protein sequence ID" value="PAX60167.1"/>
    <property type="molecule type" value="Genomic_DNA"/>
</dbReference>
<dbReference type="InterPro" id="IPR019775">
    <property type="entry name" value="WD40_repeat_CS"/>
</dbReference>
<dbReference type="Proteomes" id="UP000218238">
    <property type="component" value="Unassembled WGS sequence"/>
</dbReference>
<feature type="repeat" description="WD" evidence="3">
    <location>
        <begin position="849"/>
        <end position="880"/>
    </location>
</feature>
<dbReference type="Pfam" id="PF20703">
    <property type="entry name" value="nSTAND1"/>
    <property type="match status" value="1"/>
</dbReference>
<evidence type="ECO:0000313" key="7">
    <source>
        <dbReference type="Proteomes" id="UP000218238"/>
    </source>
</evidence>
<dbReference type="Pfam" id="PF00400">
    <property type="entry name" value="WD40"/>
    <property type="match status" value="13"/>
</dbReference>
<dbReference type="RefSeq" id="WP_095720342.1">
    <property type="nucleotide sequence ID" value="NZ_NTFS01000020.1"/>
</dbReference>
<dbReference type="PROSITE" id="PS50082">
    <property type="entry name" value="WD_REPEATS_2"/>
    <property type="match status" value="12"/>
</dbReference>
<dbReference type="CDD" id="cd00200">
    <property type="entry name" value="WD40"/>
    <property type="match status" value="2"/>
</dbReference>
<proteinExistence type="predicted"/>
<dbReference type="InterPro" id="IPR001680">
    <property type="entry name" value="WD40_rpt"/>
</dbReference>
<evidence type="ECO:0000256" key="3">
    <source>
        <dbReference type="PROSITE-ProRule" id="PRU00221"/>
    </source>
</evidence>
<dbReference type="Gene3D" id="1.25.40.10">
    <property type="entry name" value="Tetratricopeptide repeat domain"/>
    <property type="match status" value="1"/>
</dbReference>
<keyword evidence="4" id="KW-0175">Coiled coil</keyword>
<feature type="non-terminal residue" evidence="6">
    <location>
        <position position="1"/>
    </location>
</feature>
<dbReference type="InterPro" id="IPR049052">
    <property type="entry name" value="nSTAND1"/>
</dbReference>
<dbReference type="PRINTS" id="PR00320">
    <property type="entry name" value="GPROTEINBRPT"/>
</dbReference>
<dbReference type="SUPFAM" id="SSF50978">
    <property type="entry name" value="WD40 repeat-like"/>
    <property type="match status" value="2"/>
</dbReference>
<feature type="repeat" description="WD" evidence="3">
    <location>
        <begin position="1179"/>
        <end position="1211"/>
    </location>
</feature>
<organism evidence="6 7">
    <name type="scientific">Brunnivagina elsteri CCALA 953</name>
    <dbReference type="NCBI Taxonomy" id="987040"/>
    <lineage>
        <taxon>Bacteria</taxon>
        <taxon>Bacillati</taxon>
        <taxon>Cyanobacteriota</taxon>
        <taxon>Cyanophyceae</taxon>
        <taxon>Nostocales</taxon>
        <taxon>Calotrichaceae</taxon>
        <taxon>Brunnivagina</taxon>
    </lineage>
</organism>
<dbReference type="PANTHER" id="PTHR19846">
    <property type="entry name" value="WD40 REPEAT PROTEIN"/>
    <property type="match status" value="1"/>
</dbReference>
<evidence type="ECO:0000256" key="4">
    <source>
        <dbReference type="SAM" id="Coils"/>
    </source>
</evidence>
<dbReference type="SUPFAM" id="SSF52540">
    <property type="entry name" value="P-loop containing nucleoside triphosphate hydrolases"/>
    <property type="match status" value="1"/>
</dbReference>
<protein>
    <recommendedName>
        <fullName evidence="5">Novel STAND NTPase 1 domain-containing protein</fullName>
    </recommendedName>
</protein>
<reference evidence="6 7" key="1">
    <citation type="submission" date="2017-08" db="EMBL/GenBank/DDBJ databases">
        <title>Draft genome sequence of filamentous cyanobacterium Calothrix elsteri CCALA 953.</title>
        <authorList>
            <person name="Gagunashvili A.N."/>
            <person name="Elster J."/>
            <person name="Andresson O.S."/>
        </authorList>
    </citation>
    <scope>NUCLEOTIDE SEQUENCE [LARGE SCALE GENOMIC DNA]</scope>
    <source>
        <strain evidence="6 7">CCALA 953</strain>
    </source>
</reference>
<feature type="repeat" description="WD" evidence="3">
    <location>
        <begin position="808"/>
        <end position="840"/>
    </location>
</feature>
<feature type="repeat" description="WD" evidence="3">
    <location>
        <begin position="1015"/>
        <end position="1049"/>
    </location>
</feature>
<dbReference type="OrthoDB" id="433942at2"/>
<dbReference type="InterPro" id="IPR036322">
    <property type="entry name" value="WD40_repeat_dom_sf"/>
</dbReference>
<feature type="repeat" description="WD" evidence="3">
    <location>
        <begin position="1056"/>
        <end position="1087"/>
    </location>
</feature>
<name>A0A2A2TP28_9CYAN</name>
<feature type="repeat" description="WD" evidence="3">
    <location>
        <begin position="1261"/>
        <end position="1292"/>
    </location>
</feature>
<feature type="repeat" description="WD" evidence="3">
    <location>
        <begin position="931"/>
        <end position="965"/>
    </location>
</feature>
<keyword evidence="7" id="KW-1185">Reference proteome</keyword>
<keyword evidence="1 3" id="KW-0853">WD repeat</keyword>
<evidence type="ECO:0000313" key="6">
    <source>
        <dbReference type="EMBL" id="PAX60167.1"/>
    </source>
</evidence>
<feature type="repeat" description="WD" evidence="3">
    <location>
        <begin position="974"/>
        <end position="1006"/>
    </location>
</feature>
<feature type="coiled-coil region" evidence="4">
    <location>
        <begin position="674"/>
        <end position="708"/>
    </location>
</feature>
<dbReference type="Gene3D" id="2.130.10.10">
    <property type="entry name" value="YVTN repeat-like/Quinoprotein amine dehydrogenase"/>
    <property type="match status" value="2"/>
</dbReference>
<dbReference type="PROSITE" id="PS50294">
    <property type="entry name" value="WD_REPEATS_REGION"/>
    <property type="match status" value="12"/>
</dbReference>
<dbReference type="PANTHER" id="PTHR19846:SF0">
    <property type="entry name" value="PRE-MRNA PROCESSING FACTOR 4"/>
    <property type="match status" value="1"/>
</dbReference>
<feature type="repeat" description="WD" evidence="3">
    <location>
        <begin position="1097"/>
        <end position="1129"/>
    </location>
</feature>
<dbReference type="GO" id="GO:0000398">
    <property type="term" value="P:mRNA splicing, via spliceosome"/>
    <property type="evidence" value="ECO:0007669"/>
    <property type="project" value="TreeGrafter"/>
</dbReference>
<evidence type="ECO:0000259" key="5">
    <source>
        <dbReference type="Pfam" id="PF20703"/>
    </source>
</evidence>
<dbReference type="InterPro" id="IPR015943">
    <property type="entry name" value="WD40/YVTN_repeat-like_dom_sf"/>
</dbReference>
<comment type="caution">
    <text evidence="6">The sequence shown here is derived from an EMBL/GenBank/DDBJ whole genome shotgun (WGS) entry which is preliminary data.</text>
</comment>